<feature type="transmembrane region" description="Helical" evidence="1">
    <location>
        <begin position="49"/>
        <end position="71"/>
    </location>
</feature>
<keyword evidence="1" id="KW-1133">Transmembrane helix</keyword>
<dbReference type="Proteomes" id="UP001500266">
    <property type="component" value="Unassembled WGS sequence"/>
</dbReference>
<dbReference type="EMBL" id="BAABDO010000067">
    <property type="protein sequence ID" value="GAA4147516.1"/>
    <property type="molecule type" value="Genomic_DNA"/>
</dbReference>
<reference evidence="3" key="1">
    <citation type="journal article" date="2019" name="Int. J. Syst. Evol. Microbiol.">
        <title>The Global Catalogue of Microorganisms (GCM) 10K type strain sequencing project: providing services to taxonomists for standard genome sequencing and annotation.</title>
        <authorList>
            <consortium name="The Broad Institute Genomics Platform"/>
            <consortium name="The Broad Institute Genome Sequencing Center for Infectious Disease"/>
            <person name="Wu L."/>
            <person name="Ma J."/>
        </authorList>
    </citation>
    <scope>NUCLEOTIDE SEQUENCE [LARGE SCALE GENOMIC DNA]</scope>
    <source>
        <strain evidence="3">JCM 17316</strain>
    </source>
</reference>
<sequence length="112" mass="11166">MLSLAVRVDNALVSLAAPPGSGGGGTQLDNPAPEAPAGLQEVAEQWISWAKWGCLVAGALGLLICAGMMAVGRRNRSYLAAEGAAGIPWTVAGLSLAALAVPIAAQIMNATS</sequence>
<accession>A0ABP7Z5E1</accession>
<gene>
    <name evidence="2" type="ORF">GCM10022416_41050</name>
</gene>
<evidence type="ECO:0000313" key="2">
    <source>
        <dbReference type="EMBL" id="GAA4147516.1"/>
    </source>
</evidence>
<name>A0ABP7Z5E1_9ACTN</name>
<keyword evidence="3" id="KW-1185">Reference proteome</keyword>
<proteinExistence type="predicted"/>
<organism evidence="2 3">
    <name type="scientific">Actinomadura keratinilytica</name>
    <dbReference type="NCBI Taxonomy" id="547461"/>
    <lineage>
        <taxon>Bacteria</taxon>
        <taxon>Bacillati</taxon>
        <taxon>Actinomycetota</taxon>
        <taxon>Actinomycetes</taxon>
        <taxon>Streptosporangiales</taxon>
        <taxon>Thermomonosporaceae</taxon>
        <taxon>Actinomadura</taxon>
    </lineage>
</organism>
<evidence type="ECO:0000313" key="3">
    <source>
        <dbReference type="Proteomes" id="UP001500266"/>
    </source>
</evidence>
<evidence type="ECO:0000256" key="1">
    <source>
        <dbReference type="SAM" id="Phobius"/>
    </source>
</evidence>
<keyword evidence="1" id="KW-0472">Membrane</keyword>
<feature type="transmembrane region" description="Helical" evidence="1">
    <location>
        <begin position="83"/>
        <end position="105"/>
    </location>
</feature>
<dbReference type="RefSeq" id="WP_345023096.1">
    <property type="nucleotide sequence ID" value="NZ_BAABDO010000067.1"/>
</dbReference>
<comment type="caution">
    <text evidence="2">The sequence shown here is derived from an EMBL/GenBank/DDBJ whole genome shotgun (WGS) entry which is preliminary data.</text>
</comment>
<keyword evidence="1" id="KW-0812">Transmembrane</keyword>
<protein>
    <submittedName>
        <fullName evidence="2">Uncharacterized protein</fullName>
    </submittedName>
</protein>